<reference evidence="4 5" key="1">
    <citation type="submission" date="2019-08" db="EMBL/GenBank/DDBJ databases">
        <title>Paraburkholderia sp. DCY113.</title>
        <authorList>
            <person name="Kang J."/>
        </authorList>
    </citation>
    <scope>NUCLEOTIDE SEQUENCE [LARGE SCALE GENOMIC DNA]</scope>
    <source>
        <strain evidence="4 5">DCY113</strain>
    </source>
</reference>
<dbReference type="AlphaFoldDB" id="A0A5B0FXU8"/>
<dbReference type="SUPFAM" id="SSF53720">
    <property type="entry name" value="ALDH-like"/>
    <property type="match status" value="1"/>
</dbReference>
<comment type="caution">
    <text evidence="4">The sequence shown here is derived from an EMBL/GenBank/DDBJ whole genome shotgun (WGS) entry which is preliminary data.</text>
</comment>
<organism evidence="4 5">
    <name type="scientific">Paraburkholderia panacisoli</name>
    <dbReference type="NCBI Taxonomy" id="2603818"/>
    <lineage>
        <taxon>Bacteria</taxon>
        <taxon>Pseudomonadati</taxon>
        <taxon>Pseudomonadota</taxon>
        <taxon>Betaproteobacteria</taxon>
        <taxon>Burkholderiales</taxon>
        <taxon>Burkholderiaceae</taxon>
        <taxon>Paraburkholderia</taxon>
    </lineage>
</organism>
<proteinExistence type="inferred from homology"/>
<dbReference type="Gene3D" id="3.40.605.10">
    <property type="entry name" value="Aldehyde Dehydrogenase, Chain A, domain 1"/>
    <property type="match status" value="1"/>
</dbReference>
<dbReference type="GO" id="GO:0016620">
    <property type="term" value="F:oxidoreductase activity, acting on the aldehyde or oxo group of donors, NAD or NADP as acceptor"/>
    <property type="evidence" value="ECO:0007669"/>
    <property type="project" value="InterPro"/>
</dbReference>
<evidence type="ECO:0000259" key="3">
    <source>
        <dbReference type="Pfam" id="PF00171"/>
    </source>
</evidence>
<evidence type="ECO:0000313" key="5">
    <source>
        <dbReference type="Proteomes" id="UP000325273"/>
    </source>
</evidence>
<dbReference type="InterPro" id="IPR016163">
    <property type="entry name" value="Ald_DH_C"/>
</dbReference>
<dbReference type="Gene3D" id="3.40.309.10">
    <property type="entry name" value="Aldehyde Dehydrogenase, Chain A, domain 2"/>
    <property type="match status" value="1"/>
</dbReference>
<keyword evidence="5" id="KW-1185">Reference proteome</keyword>
<dbReference type="InterPro" id="IPR015590">
    <property type="entry name" value="Aldehyde_DH_dom"/>
</dbReference>
<accession>A0A5B0FXU8</accession>
<gene>
    <name evidence="4" type="ORF">FVF58_50685</name>
</gene>
<dbReference type="PANTHER" id="PTHR42804">
    <property type="entry name" value="ALDEHYDE DEHYDROGENASE"/>
    <property type="match status" value="1"/>
</dbReference>
<evidence type="ECO:0000256" key="2">
    <source>
        <dbReference type="ARBA" id="ARBA00023002"/>
    </source>
</evidence>
<dbReference type="Pfam" id="PF00171">
    <property type="entry name" value="Aldedh"/>
    <property type="match status" value="1"/>
</dbReference>
<comment type="similarity">
    <text evidence="1">Belongs to the aldehyde dehydrogenase family.</text>
</comment>
<dbReference type="Proteomes" id="UP000325273">
    <property type="component" value="Unassembled WGS sequence"/>
</dbReference>
<dbReference type="InterPro" id="IPR016162">
    <property type="entry name" value="Ald_DH_N"/>
</dbReference>
<keyword evidence="2" id="KW-0560">Oxidoreductase</keyword>
<dbReference type="PANTHER" id="PTHR42804:SF1">
    <property type="entry name" value="ALDEHYDE DEHYDROGENASE-RELATED"/>
    <property type="match status" value="1"/>
</dbReference>
<feature type="domain" description="Aldehyde dehydrogenase" evidence="3">
    <location>
        <begin position="199"/>
        <end position="338"/>
    </location>
</feature>
<dbReference type="EMBL" id="VTUZ01000113">
    <property type="protein sequence ID" value="KAA0996083.1"/>
    <property type="molecule type" value="Genomic_DNA"/>
</dbReference>
<evidence type="ECO:0000256" key="1">
    <source>
        <dbReference type="ARBA" id="ARBA00009986"/>
    </source>
</evidence>
<evidence type="ECO:0000313" key="4">
    <source>
        <dbReference type="EMBL" id="KAA0996083.1"/>
    </source>
</evidence>
<name>A0A5B0FXU8_9BURK</name>
<dbReference type="RefSeq" id="WP_149676940.1">
    <property type="nucleotide sequence ID" value="NZ_VTUZ01000113.1"/>
</dbReference>
<sequence length="583" mass="63127">MKSSTQVAGDALNSSLHPVERIVVTVSANKEKWATTPVGRRVELLKLIREALVENADEWARLASAAKGLPTDSPLVGEEWTSGPWAALTAIDVLLCTLTQLNGLRFLDAMKVRTTATNQTAVQVFPTTLTDRLLLSGVSAEVWMEPGVLPSNLRRFVACAYDPMRQSSVGSVSLVLGAGNITSIAPLDALYKLYAEHSVVVLKLNPVTAYLLPVFEKIFAALIEEGVFAIVNGGTDVGVFLTGHPLVETLHITGSAASHDAIVFGTGEEGVKRKAQDIRVNTRPITSELGAVCPTIVVPGHWTNADIRFQAEHIATQKLHNSGFNCVASQVLILPQDWPHAAALLSELKRVFSSARTRPLYYPGSSDRLAAFREHYPAALSFARGSDAPRLLAILDGTSVHDDYAFRTEVFGPALTVVFLPGAAPEAFLESAIDFANTKLHGTLGANVIIDPATEKTLGSRFEALLTDLRYGTIAVNAWTGLGFLLAQTPWGAFPGHPMNNIQSGRGIVHNCFLFDRPQRSVVRAPFRPFPRALLHGSFTMLPRPPWFISNRTSAATVRKLFAFQARPSLFKLLGIFVSAVRG</sequence>
<dbReference type="InterPro" id="IPR016161">
    <property type="entry name" value="Ald_DH/histidinol_DH"/>
</dbReference>
<protein>
    <submittedName>
        <fullName evidence="4">Aldehyde dehydrogenase</fullName>
    </submittedName>
</protein>